<dbReference type="Gene3D" id="1.10.10.10">
    <property type="entry name" value="Winged helix-like DNA-binding domain superfamily/Winged helix DNA-binding domain"/>
    <property type="match status" value="1"/>
</dbReference>
<dbReference type="FunFam" id="1.10.10.10:FF:000001">
    <property type="entry name" value="LysR family transcriptional regulator"/>
    <property type="match status" value="1"/>
</dbReference>
<dbReference type="Pfam" id="PF00126">
    <property type="entry name" value="HTH_1"/>
    <property type="match status" value="1"/>
</dbReference>
<keyword evidence="3" id="KW-0238">DNA-binding</keyword>
<dbReference type="SUPFAM" id="SSF53850">
    <property type="entry name" value="Periplasmic binding protein-like II"/>
    <property type="match status" value="1"/>
</dbReference>
<reference evidence="7" key="1">
    <citation type="submission" date="2019-02" db="EMBL/GenBank/DDBJ databases">
        <title>Draft genome sequence of Enterococcus sp. Gos25-1.</title>
        <authorList>
            <person name="Tanaka N."/>
            <person name="Shiwa Y."/>
            <person name="Fujita N."/>
        </authorList>
    </citation>
    <scope>NUCLEOTIDE SEQUENCE [LARGE SCALE GENOMIC DNA]</scope>
    <source>
        <strain evidence="7">Gos25-1</strain>
    </source>
</reference>
<evidence type="ECO:0000256" key="2">
    <source>
        <dbReference type="ARBA" id="ARBA00023015"/>
    </source>
</evidence>
<evidence type="ECO:0000256" key="4">
    <source>
        <dbReference type="ARBA" id="ARBA00023163"/>
    </source>
</evidence>
<sequence>MNVQQLRYFLHLSNTQNMQQSADELFISQPALSKSISNLEERLETKLFDRVGRNIQLNKFGVLYRKRVHRAINELDIGKEELYSLTNAENGRIDLGFVYSLGPIFIPNLLAEYSQISHLKVRGNQNNTMNLLLQLQEGKYDVVFFTGNNKHPDLEQFSDLAVSTFHTQPVVFIVSQLSPLSSEKYYSIEELLAYDFITFHEPSTLRPLINHFFAGKNLSPKITYEVLDDLTLLSLTSKNLGIGIFPKSSIMKNFGVREIYIKETFLSQTIYLAQNPLRYKSPAVKKFIDYVKKEETNLLKHV</sequence>
<organism evidence="6 7">
    <name type="scientific">Enterococcus florum</name>
    <dbReference type="NCBI Taxonomy" id="2480627"/>
    <lineage>
        <taxon>Bacteria</taxon>
        <taxon>Bacillati</taxon>
        <taxon>Bacillota</taxon>
        <taxon>Bacilli</taxon>
        <taxon>Lactobacillales</taxon>
        <taxon>Enterococcaceae</taxon>
        <taxon>Enterococcus</taxon>
    </lineage>
</organism>
<proteinExistence type="inferred from homology"/>
<dbReference type="GO" id="GO:0005829">
    <property type="term" value="C:cytosol"/>
    <property type="evidence" value="ECO:0007669"/>
    <property type="project" value="TreeGrafter"/>
</dbReference>
<dbReference type="Proteomes" id="UP000290567">
    <property type="component" value="Unassembled WGS sequence"/>
</dbReference>
<name>A0A4P5PSL1_9ENTE</name>
<comment type="similarity">
    <text evidence="1">Belongs to the LysR transcriptional regulatory family.</text>
</comment>
<dbReference type="InterPro" id="IPR036388">
    <property type="entry name" value="WH-like_DNA-bd_sf"/>
</dbReference>
<dbReference type="PRINTS" id="PR00039">
    <property type="entry name" value="HTHLYSR"/>
</dbReference>
<keyword evidence="2" id="KW-0805">Transcription regulation</keyword>
<dbReference type="PANTHER" id="PTHR30419:SF28">
    <property type="entry name" value="HTH-TYPE TRANSCRIPTIONAL REGULATOR BSDA"/>
    <property type="match status" value="1"/>
</dbReference>
<comment type="caution">
    <text evidence="6">The sequence shown here is derived from an EMBL/GenBank/DDBJ whole genome shotgun (WGS) entry which is preliminary data.</text>
</comment>
<dbReference type="GO" id="GO:0003677">
    <property type="term" value="F:DNA binding"/>
    <property type="evidence" value="ECO:0007669"/>
    <property type="project" value="UniProtKB-KW"/>
</dbReference>
<dbReference type="InterPro" id="IPR005119">
    <property type="entry name" value="LysR_subst-bd"/>
</dbReference>
<dbReference type="AlphaFoldDB" id="A0A4P5PSL1"/>
<dbReference type="PROSITE" id="PS50931">
    <property type="entry name" value="HTH_LYSR"/>
    <property type="match status" value="1"/>
</dbReference>
<dbReference type="InterPro" id="IPR000847">
    <property type="entry name" value="LysR_HTH_N"/>
</dbReference>
<accession>A0A4P5PSL1</accession>
<dbReference type="PANTHER" id="PTHR30419">
    <property type="entry name" value="HTH-TYPE TRANSCRIPTIONAL REGULATOR YBHD"/>
    <property type="match status" value="1"/>
</dbReference>
<dbReference type="Pfam" id="PF03466">
    <property type="entry name" value="LysR_substrate"/>
    <property type="match status" value="1"/>
</dbReference>
<dbReference type="EMBL" id="BJCC01000034">
    <property type="protein sequence ID" value="GCF95603.1"/>
    <property type="molecule type" value="Genomic_DNA"/>
</dbReference>
<evidence type="ECO:0000256" key="1">
    <source>
        <dbReference type="ARBA" id="ARBA00009437"/>
    </source>
</evidence>
<gene>
    <name evidence="6" type="ORF">NRIC_34940</name>
</gene>
<evidence type="ECO:0000259" key="5">
    <source>
        <dbReference type="PROSITE" id="PS50931"/>
    </source>
</evidence>
<keyword evidence="7" id="KW-1185">Reference proteome</keyword>
<dbReference type="SUPFAM" id="SSF46785">
    <property type="entry name" value="Winged helix' DNA-binding domain"/>
    <property type="match status" value="1"/>
</dbReference>
<dbReference type="OrthoDB" id="9803735at2"/>
<protein>
    <submittedName>
        <fullName evidence="6">LysR family transcriptional regulator</fullName>
    </submittedName>
</protein>
<dbReference type="InterPro" id="IPR050950">
    <property type="entry name" value="HTH-type_LysR_regulators"/>
</dbReference>
<feature type="domain" description="HTH lysR-type" evidence="5">
    <location>
        <begin position="1"/>
        <end position="58"/>
    </location>
</feature>
<dbReference type="RefSeq" id="WP_146623978.1">
    <property type="nucleotide sequence ID" value="NZ_BJCC01000034.1"/>
</dbReference>
<dbReference type="Gene3D" id="3.40.190.290">
    <property type="match status" value="1"/>
</dbReference>
<evidence type="ECO:0000256" key="3">
    <source>
        <dbReference type="ARBA" id="ARBA00023125"/>
    </source>
</evidence>
<keyword evidence="4" id="KW-0804">Transcription</keyword>
<dbReference type="GO" id="GO:0003700">
    <property type="term" value="F:DNA-binding transcription factor activity"/>
    <property type="evidence" value="ECO:0007669"/>
    <property type="project" value="InterPro"/>
</dbReference>
<evidence type="ECO:0000313" key="7">
    <source>
        <dbReference type="Proteomes" id="UP000290567"/>
    </source>
</evidence>
<evidence type="ECO:0000313" key="6">
    <source>
        <dbReference type="EMBL" id="GCF95603.1"/>
    </source>
</evidence>
<dbReference type="InterPro" id="IPR036390">
    <property type="entry name" value="WH_DNA-bd_sf"/>
</dbReference>